<sequence>MLVQRLKKKMFSVFDKSGIFIAACHHRFVVLACNMIWSRELLMKYLLAIIDKLLTVYGKNGGCAYDIGCAFSKTLTNSSLCMRVHKLDLHLMVGVFHRHTHNRKCQLDWHPMYIPRTGHTEHFSFWDTDKYSTLSE</sequence>
<dbReference type="InterPro" id="IPR040521">
    <property type="entry name" value="KDZ"/>
</dbReference>
<dbReference type="EMBL" id="JABBWD010000168">
    <property type="protein sequence ID" value="KAG1763276.1"/>
    <property type="molecule type" value="Genomic_DNA"/>
</dbReference>
<evidence type="ECO:0000313" key="2">
    <source>
        <dbReference type="Proteomes" id="UP000714275"/>
    </source>
</evidence>
<gene>
    <name evidence="1" type="ORF">EV702DRAFT_982934</name>
</gene>
<dbReference type="PANTHER" id="PTHR33096:SF1">
    <property type="entry name" value="CXC1-LIKE CYSTEINE CLUSTER ASSOCIATED WITH KDZ TRANSPOSASES DOMAIN-CONTAINING PROTEIN"/>
    <property type="match status" value="1"/>
</dbReference>
<organism evidence="1 2">
    <name type="scientific">Suillus placidus</name>
    <dbReference type="NCBI Taxonomy" id="48579"/>
    <lineage>
        <taxon>Eukaryota</taxon>
        <taxon>Fungi</taxon>
        <taxon>Dikarya</taxon>
        <taxon>Basidiomycota</taxon>
        <taxon>Agaricomycotina</taxon>
        <taxon>Agaricomycetes</taxon>
        <taxon>Agaricomycetidae</taxon>
        <taxon>Boletales</taxon>
        <taxon>Suillineae</taxon>
        <taxon>Suillaceae</taxon>
        <taxon>Suillus</taxon>
    </lineage>
</organism>
<name>A0A9P6ZG97_9AGAM</name>
<dbReference type="OrthoDB" id="3251205at2759"/>
<dbReference type="Proteomes" id="UP000714275">
    <property type="component" value="Unassembled WGS sequence"/>
</dbReference>
<dbReference type="PANTHER" id="PTHR33096">
    <property type="entry name" value="CXC2 DOMAIN-CONTAINING PROTEIN"/>
    <property type="match status" value="1"/>
</dbReference>
<reference evidence="1" key="1">
    <citation type="journal article" date="2020" name="New Phytol.">
        <title>Comparative genomics reveals dynamic genome evolution in host specialist ectomycorrhizal fungi.</title>
        <authorList>
            <person name="Lofgren L.A."/>
            <person name="Nguyen N.H."/>
            <person name="Vilgalys R."/>
            <person name="Ruytinx J."/>
            <person name="Liao H.L."/>
            <person name="Branco S."/>
            <person name="Kuo A."/>
            <person name="LaButti K."/>
            <person name="Lipzen A."/>
            <person name="Andreopoulos W."/>
            <person name="Pangilinan J."/>
            <person name="Riley R."/>
            <person name="Hundley H."/>
            <person name="Na H."/>
            <person name="Barry K."/>
            <person name="Grigoriev I.V."/>
            <person name="Stajich J.E."/>
            <person name="Kennedy P.G."/>
        </authorList>
    </citation>
    <scope>NUCLEOTIDE SEQUENCE</scope>
    <source>
        <strain evidence="1">DOB743</strain>
    </source>
</reference>
<evidence type="ECO:0000313" key="1">
    <source>
        <dbReference type="EMBL" id="KAG1763276.1"/>
    </source>
</evidence>
<comment type="caution">
    <text evidence="1">The sequence shown here is derived from an EMBL/GenBank/DDBJ whole genome shotgun (WGS) entry which is preliminary data.</text>
</comment>
<protein>
    <submittedName>
        <fullName evidence="1">Uncharacterized protein</fullName>
    </submittedName>
</protein>
<dbReference type="AlphaFoldDB" id="A0A9P6ZG97"/>
<accession>A0A9P6ZG97</accession>
<proteinExistence type="predicted"/>
<keyword evidence="2" id="KW-1185">Reference proteome</keyword>
<dbReference type="Pfam" id="PF18758">
    <property type="entry name" value="KDZ"/>
    <property type="match status" value="1"/>
</dbReference>